<gene>
    <name evidence="2" type="ORF">LTRI10_LOCUS7513</name>
</gene>
<proteinExistence type="predicted"/>
<dbReference type="Pfam" id="PF13456">
    <property type="entry name" value="RVT_3"/>
    <property type="match status" value="1"/>
</dbReference>
<accession>A0AAV2CTY4</accession>
<evidence type="ECO:0000259" key="1">
    <source>
        <dbReference type="Pfam" id="PF13456"/>
    </source>
</evidence>
<evidence type="ECO:0000313" key="3">
    <source>
        <dbReference type="Proteomes" id="UP001497516"/>
    </source>
</evidence>
<dbReference type="EMBL" id="OZ034814">
    <property type="protein sequence ID" value="CAL1360054.1"/>
    <property type="molecule type" value="Genomic_DNA"/>
</dbReference>
<dbReference type="AlphaFoldDB" id="A0AAV2CTY4"/>
<dbReference type="InterPro" id="IPR002156">
    <property type="entry name" value="RNaseH_domain"/>
</dbReference>
<keyword evidence="3" id="KW-1185">Reference proteome</keyword>
<evidence type="ECO:0000313" key="2">
    <source>
        <dbReference type="EMBL" id="CAL1360054.1"/>
    </source>
</evidence>
<protein>
    <recommendedName>
        <fullName evidence="1">RNase H type-1 domain-containing protein</fullName>
    </recommendedName>
</protein>
<dbReference type="GO" id="GO:0004523">
    <property type="term" value="F:RNA-DNA hybrid ribonuclease activity"/>
    <property type="evidence" value="ECO:0007669"/>
    <property type="project" value="InterPro"/>
</dbReference>
<sequence>MQQYHLQYHEWISLPVDRSRGPPIPIPPVVDHPDNPITCMWDGATRSASHSADNMVVKSQTGGNLMARGLQFRGIYDPLDAEALALREAILWCWDSSFAVVRFEGDAKVLIHKINSRMLGLAEWGR</sequence>
<reference evidence="2 3" key="1">
    <citation type="submission" date="2024-04" db="EMBL/GenBank/DDBJ databases">
        <authorList>
            <person name="Fracassetti M."/>
        </authorList>
    </citation>
    <scope>NUCLEOTIDE SEQUENCE [LARGE SCALE GENOMIC DNA]</scope>
</reference>
<dbReference type="GO" id="GO:0003676">
    <property type="term" value="F:nucleic acid binding"/>
    <property type="evidence" value="ECO:0007669"/>
    <property type="project" value="InterPro"/>
</dbReference>
<feature type="domain" description="RNase H type-1" evidence="1">
    <location>
        <begin position="42"/>
        <end position="117"/>
    </location>
</feature>
<organism evidence="2 3">
    <name type="scientific">Linum trigynum</name>
    <dbReference type="NCBI Taxonomy" id="586398"/>
    <lineage>
        <taxon>Eukaryota</taxon>
        <taxon>Viridiplantae</taxon>
        <taxon>Streptophyta</taxon>
        <taxon>Embryophyta</taxon>
        <taxon>Tracheophyta</taxon>
        <taxon>Spermatophyta</taxon>
        <taxon>Magnoliopsida</taxon>
        <taxon>eudicotyledons</taxon>
        <taxon>Gunneridae</taxon>
        <taxon>Pentapetalae</taxon>
        <taxon>rosids</taxon>
        <taxon>fabids</taxon>
        <taxon>Malpighiales</taxon>
        <taxon>Linaceae</taxon>
        <taxon>Linum</taxon>
    </lineage>
</organism>
<name>A0AAV2CTY4_9ROSI</name>
<dbReference type="Proteomes" id="UP001497516">
    <property type="component" value="Chromosome 10"/>
</dbReference>